<gene>
    <name evidence="1" type="ORF">NCTC11343_01055</name>
</gene>
<dbReference type="Proteomes" id="UP000251241">
    <property type="component" value="Unassembled WGS sequence"/>
</dbReference>
<sequence length="80" mass="8979">MPIVIKTAYKTIFHRKVNISIDKNSFCCHTVIPSLSVLLPSTDRLINLSLHTCLKQNIEHKKAPSVQTNGAHHFLLTTIS</sequence>
<evidence type="ECO:0000313" key="1">
    <source>
        <dbReference type="EMBL" id="SPZ84513.1"/>
    </source>
</evidence>
<organism evidence="1 2">
    <name type="scientific">Sphingobacterium multivorum</name>
    <dbReference type="NCBI Taxonomy" id="28454"/>
    <lineage>
        <taxon>Bacteria</taxon>
        <taxon>Pseudomonadati</taxon>
        <taxon>Bacteroidota</taxon>
        <taxon>Sphingobacteriia</taxon>
        <taxon>Sphingobacteriales</taxon>
        <taxon>Sphingobacteriaceae</taxon>
        <taxon>Sphingobacterium</taxon>
    </lineage>
</organism>
<accession>A0A2X2IZ08</accession>
<name>A0A2X2IZ08_SPHMU</name>
<reference evidence="1 2" key="1">
    <citation type="submission" date="2018-06" db="EMBL/GenBank/DDBJ databases">
        <authorList>
            <consortium name="Pathogen Informatics"/>
            <person name="Doyle S."/>
        </authorList>
    </citation>
    <scope>NUCLEOTIDE SEQUENCE [LARGE SCALE GENOMIC DNA]</scope>
    <source>
        <strain evidence="1 2">NCTC11343</strain>
    </source>
</reference>
<evidence type="ECO:0000313" key="2">
    <source>
        <dbReference type="Proteomes" id="UP000251241"/>
    </source>
</evidence>
<proteinExistence type="predicted"/>
<dbReference type="AlphaFoldDB" id="A0A2X2IZ08"/>
<dbReference type="EMBL" id="UAUU01000002">
    <property type="protein sequence ID" value="SPZ84513.1"/>
    <property type="molecule type" value="Genomic_DNA"/>
</dbReference>
<protein>
    <submittedName>
        <fullName evidence="1">Uncharacterized protein</fullName>
    </submittedName>
</protein>